<feature type="compositionally biased region" description="Basic and acidic residues" evidence="2">
    <location>
        <begin position="70"/>
        <end position="113"/>
    </location>
</feature>
<dbReference type="OrthoDB" id="445007at2759"/>
<evidence type="ECO:0000256" key="2">
    <source>
        <dbReference type="SAM" id="MobiDB-lite"/>
    </source>
</evidence>
<keyword evidence="4" id="KW-1185">Reference proteome</keyword>
<organism evidence="3 4">
    <name type="scientific">Chlamydomonas eustigma</name>
    <dbReference type="NCBI Taxonomy" id="1157962"/>
    <lineage>
        <taxon>Eukaryota</taxon>
        <taxon>Viridiplantae</taxon>
        <taxon>Chlorophyta</taxon>
        <taxon>core chlorophytes</taxon>
        <taxon>Chlorophyceae</taxon>
        <taxon>CS clade</taxon>
        <taxon>Chlamydomonadales</taxon>
        <taxon>Chlamydomonadaceae</taxon>
        <taxon>Chlamydomonas</taxon>
    </lineage>
</organism>
<name>A0A250X6Z2_9CHLO</name>
<dbReference type="PANTHER" id="PTHR20883:SF49">
    <property type="entry name" value="PHYTANOYL-COA DIOXYGENASE"/>
    <property type="match status" value="1"/>
</dbReference>
<dbReference type="Gene3D" id="2.60.120.620">
    <property type="entry name" value="q2cbj1_9rhob like domain"/>
    <property type="match status" value="1"/>
</dbReference>
<protein>
    <submittedName>
        <fullName evidence="3">Uncharacterized protein</fullName>
    </submittedName>
</protein>
<feature type="region of interest" description="Disordered" evidence="2">
    <location>
        <begin position="39"/>
        <end position="146"/>
    </location>
</feature>
<gene>
    <name evidence="3" type="ORF">CEUSTIGMA_g6289.t1</name>
</gene>
<evidence type="ECO:0000256" key="1">
    <source>
        <dbReference type="ARBA" id="ARBA00001962"/>
    </source>
</evidence>
<dbReference type="Pfam" id="PF05721">
    <property type="entry name" value="PhyH"/>
    <property type="match status" value="1"/>
</dbReference>
<evidence type="ECO:0000313" key="3">
    <source>
        <dbReference type="EMBL" id="GAX78851.1"/>
    </source>
</evidence>
<dbReference type="AlphaFoldDB" id="A0A250X6Z2"/>
<comment type="caution">
    <text evidence="3">The sequence shown here is derived from an EMBL/GenBank/DDBJ whole genome shotgun (WGS) entry which is preliminary data.</text>
</comment>
<dbReference type="EMBL" id="BEGY01000036">
    <property type="protein sequence ID" value="GAX78851.1"/>
    <property type="molecule type" value="Genomic_DNA"/>
</dbReference>
<sequence>MMHDASMHLDTLLQKQSLYPYPCKPNRFPHARASLIQSSKREPLFSSGAAVERRCKRGEDSSFFEDDGPYQDRREDEEGGRSSRWRETDRVRRPYQGRKEEKEDERPLHKDFQRPGSSLPPGARTSGATALKRPKGKKEKKEPSDVVRDAEGFVIKIKSSRDPQHKDTAFSTPRTFPDGQILKFERLGWIYAKDMISRKQFDILREEIKQHIEENMLEALKHRVRVLRPDIRDPASTITSIEEARTALKGKDIGFLQFFNLHRTNEGMLRTLVLGRRFGGMASQLLDTPNVKVYQDSVFYKLPGYSETNWHSDLRMAPFDGNKMVTLWLPMRPICQSEQDSGLKFANGSHKDFSLPFWHNIMKTDLEGRGYEVESPATFEQCDGTWHHGWTLHCAGPQPQDSQPRAALAVTFIAGDMKVMNRKDPSIRKEMLHDEDKESFEEWLRDVKPGAVAEHRLLPVTFGCNAIKLS</sequence>
<dbReference type="Proteomes" id="UP000232323">
    <property type="component" value="Unassembled WGS sequence"/>
</dbReference>
<comment type="cofactor">
    <cofactor evidence="1">
        <name>Fe cation</name>
        <dbReference type="ChEBI" id="CHEBI:24875"/>
    </cofactor>
</comment>
<accession>A0A250X6Z2</accession>
<proteinExistence type="predicted"/>
<feature type="compositionally biased region" description="Basic and acidic residues" evidence="2">
    <location>
        <begin position="51"/>
        <end position="60"/>
    </location>
</feature>
<evidence type="ECO:0000313" key="4">
    <source>
        <dbReference type="Proteomes" id="UP000232323"/>
    </source>
</evidence>
<dbReference type="InterPro" id="IPR008775">
    <property type="entry name" value="Phytyl_CoA_dOase-like"/>
</dbReference>
<dbReference type="PANTHER" id="PTHR20883">
    <property type="entry name" value="PHYTANOYL-COA DIOXYGENASE DOMAIN CONTAINING 1"/>
    <property type="match status" value="1"/>
</dbReference>
<reference evidence="3 4" key="1">
    <citation type="submission" date="2017-08" db="EMBL/GenBank/DDBJ databases">
        <title>Acidophilic green algal genome provides insights into adaptation to an acidic environment.</title>
        <authorList>
            <person name="Hirooka S."/>
            <person name="Hirose Y."/>
            <person name="Kanesaki Y."/>
            <person name="Higuchi S."/>
            <person name="Fujiwara T."/>
            <person name="Onuma R."/>
            <person name="Era A."/>
            <person name="Ohbayashi R."/>
            <person name="Uzuka A."/>
            <person name="Nozaki H."/>
            <person name="Yoshikawa H."/>
            <person name="Miyagishima S.Y."/>
        </authorList>
    </citation>
    <scope>NUCLEOTIDE SEQUENCE [LARGE SCALE GENOMIC DNA]</scope>
    <source>
        <strain evidence="3 4">NIES-2499</strain>
    </source>
</reference>
<dbReference type="SUPFAM" id="SSF51197">
    <property type="entry name" value="Clavaminate synthase-like"/>
    <property type="match status" value="1"/>
</dbReference>